<evidence type="ECO:0000256" key="5">
    <source>
        <dbReference type="ARBA" id="ARBA00025738"/>
    </source>
</evidence>
<evidence type="ECO:0000256" key="2">
    <source>
        <dbReference type="ARBA" id="ARBA00022723"/>
    </source>
</evidence>
<evidence type="ECO:0000313" key="7">
    <source>
        <dbReference type="Proteomes" id="UP000887560"/>
    </source>
</evidence>
<keyword evidence="2 6" id="KW-0479">Metal-binding</keyword>
<sequence>MSIRHIKHLPIFLKTFPDGSIQYKIALITDQDKFSKDNEKNNTWKSFLLTGKLYFNPQSLNTTIIWNNQSKVLYSQLNFDGKAMELSALTVFNNYLVTVDDRTGIVHKIVNNFTSLSPWVILNNEPGSSKQFKGEWMTVKDDCLVVGSLGFELHTKSGKIMRDSMWIKVININGEITSFNWIKNYDKLRNAVNITFPGFLVHGTFASNVSPKDVKGEDYGTNLLLIADENFTKIETKRIGSIGDGSSGYTAFQFLPESNDEIIVAIKAKEYKGEPIATNISVFRHSDGKFLIENEKVDSKYKFEGLSFY</sequence>
<proteinExistence type="inferred from homology"/>
<accession>A0A915PEW8</accession>
<feature type="binding site" evidence="6">
    <location>
        <position position="87"/>
    </location>
    <ligand>
        <name>Ca(2+)</name>
        <dbReference type="ChEBI" id="CHEBI:29108"/>
    </ligand>
</feature>
<keyword evidence="4 6" id="KW-0106">Calcium</keyword>
<dbReference type="SUPFAM" id="SSF101887">
    <property type="entry name" value="Apyrase"/>
    <property type="match status" value="1"/>
</dbReference>
<feature type="binding site" evidence="6">
    <location>
        <position position="135"/>
    </location>
    <ligand>
        <name>Ca(2+)</name>
        <dbReference type="ChEBI" id="CHEBI:29108"/>
    </ligand>
</feature>
<name>A0A915PEW8_9BILA</name>
<evidence type="ECO:0000256" key="3">
    <source>
        <dbReference type="ARBA" id="ARBA00022801"/>
    </source>
</evidence>
<dbReference type="GO" id="GO:0030166">
    <property type="term" value="P:proteoglycan biosynthetic process"/>
    <property type="evidence" value="ECO:0007669"/>
    <property type="project" value="TreeGrafter"/>
</dbReference>
<evidence type="ECO:0000313" key="8">
    <source>
        <dbReference type="WBParaSite" id="scf7180000424448.g13135"/>
    </source>
</evidence>
<comment type="cofactor">
    <cofactor evidence="1 6">
        <name>Ca(2+)</name>
        <dbReference type="ChEBI" id="CHEBI:29108"/>
    </cofactor>
</comment>
<keyword evidence="3" id="KW-0378">Hydrolase</keyword>
<dbReference type="Pfam" id="PF06079">
    <property type="entry name" value="Apyrase"/>
    <property type="match status" value="1"/>
</dbReference>
<dbReference type="GO" id="GO:0005509">
    <property type="term" value="F:calcium ion binding"/>
    <property type="evidence" value="ECO:0007669"/>
    <property type="project" value="InterPro"/>
</dbReference>
<protein>
    <submittedName>
        <fullName evidence="8">Apyrase</fullName>
    </submittedName>
</protein>
<evidence type="ECO:0000256" key="6">
    <source>
        <dbReference type="PIRSR" id="PIRSR609283-1"/>
    </source>
</evidence>
<dbReference type="AlphaFoldDB" id="A0A915PEW8"/>
<dbReference type="GO" id="GO:0004382">
    <property type="term" value="F:GDP phosphatase activity"/>
    <property type="evidence" value="ECO:0007669"/>
    <property type="project" value="TreeGrafter"/>
</dbReference>
<evidence type="ECO:0000256" key="4">
    <source>
        <dbReference type="ARBA" id="ARBA00022837"/>
    </source>
</evidence>
<dbReference type="GO" id="GO:0045134">
    <property type="term" value="F:UDP phosphatase activity"/>
    <property type="evidence" value="ECO:0007669"/>
    <property type="project" value="TreeGrafter"/>
</dbReference>
<comment type="similarity">
    <text evidence="5">Belongs to the apyrase family.</text>
</comment>
<evidence type="ECO:0000256" key="1">
    <source>
        <dbReference type="ARBA" id="ARBA00001913"/>
    </source>
</evidence>
<dbReference type="WBParaSite" id="scf7180000424448.g13135">
    <property type="protein sequence ID" value="scf7180000424448.g13135"/>
    <property type="gene ID" value="scf7180000424448.g13135"/>
</dbReference>
<reference evidence="8" key="1">
    <citation type="submission" date="2022-11" db="UniProtKB">
        <authorList>
            <consortium name="WormBaseParasite"/>
        </authorList>
    </citation>
    <scope>IDENTIFICATION</scope>
</reference>
<dbReference type="InterPro" id="IPR009283">
    <property type="entry name" value="Apyrase"/>
</dbReference>
<dbReference type="PANTHER" id="PTHR13023:SF3">
    <property type="entry name" value="SOLUBLE CALCIUM-ACTIVATED NUCLEOTIDASE 1"/>
    <property type="match status" value="1"/>
</dbReference>
<dbReference type="InterPro" id="IPR036258">
    <property type="entry name" value="Apyrase_sf"/>
</dbReference>
<feature type="binding site" evidence="6">
    <location>
        <position position="304"/>
    </location>
    <ligand>
        <name>Ca(2+)</name>
        <dbReference type="ChEBI" id="CHEBI:29108"/>
    </ligand>
</feature>
<keyword evidence="7" id="KW-1185">Reference proteome</keyword>
<organism evidence="7 8">
    <name type="scientific">Meloidogyne floridensis</name>
    <dbReference type="NCBI Taxonomy" id="298350"/>
    <lineage>
        <taxon>Eukaryota</taxon>
        <taxon>Metazoa</taxon>
        <taxon>Ecdysozoa</taxon>
        <taxon>Nematoda</taxon>
        <taxon>Chromadorea</taxon>
        <taxon>Rhabditida</taxon>
        <taxon>Tylenchina</taxon>
        <taxon>Tylenchomorpha</taxon>
        <taxon>Tylenchoidea</taxon>
        <taxon>Meloidogynidae</taxon>
        <taxon>Meloidogyninae</taxon>
        <taxon>Meloidogyne</taxon>
    </lineage>
</organism>
<dbReference type="PANTHER" id="PTHR13023">
    <property type="entry name" value="APYRASE"/>
    <property type="match status" value="1"/>
</dbReference>
<dbReference type="Proteomes" id="UP000887560">
    <property type="component" value="Unplaced"/>
</dbReference>
<dbReference type="Gene3D" id="2.120.10.100">
    <property type="entry name" value="Apyrase"/>
    <property type="match status" value="1"/>
</dbReference>